<proteinExistence type="predicted"/>
<reference evidence="3" key="1">
    <citation type="submission" date="2017-02" db="EMBL/GenBank/DDBJ databases">
        <authorList>
            <person name="Varghese N."/>
            <person name="Submissions S."/>
        </authorList>
    </citation>
    <scope>NUCLEOTIDE SEQUENCE [LARGE SCALE GENOMIC DNA]</scope>
    <source>
        <strain evidence="3">DSM 22720</strain>
    </source>
</reference>
<feature type="domain" description="Peptidase M16 N-terminal" evidence="1">
    <location>
        <begin position="59"/>
        <end position="142"/>
    </location>
</feature>
<dbReference type="InterPro" id="IPR011249">
    <property type="entry name" value="Metalloenz_LuxS/M16"/>
</dbReference>
<dbReference type="AlphaFoldDB" id="A0A1T4U1N2"/>
<dbReference type="PANTHER" id="PTHR43016">
    <property type="entry name" value="PRESEQUENCE PROTEASE"/>
    <property type="match status" value="1"/>
</dbReference>
<dbReference type="InterPro" id="IPR011765">
    <property type="entry name" value="Pept_M16_N"/>
</dbReference>
<keyword evidence="3" id="KW-1185">Reference proteome</keyword>
<dbReference type="Pfam" id="PF00675">
    <property type="entry name" value="Peptidase_M16"/>
    <property type="match status" value="1"/>
</dbReference>
<dbReference type="RefSeq" id="WP_244556486.1">
    <property type="nucleotide sequence ID" value="NZ_FUXU01000004.1"/>
</dbReference>
<name>A0A1T4U1N2_9GAMM</name>
<evidence type="ECO:0000313" key="3">
    <source>
        <dbReference type="Proteomes" id="UP000190162"/>
    </source>
</evidence>
<organism evidence="2 3">
    <name type="scientific">Enterovibrio nigricans DSM 22720</name>
    <dbReference type="NCBI Taxonomy" id="1121868"/>
    <lineage>
        <taxon>Bacteria</taxon>
        <taxon>Pseudomonadati</taxon>
        <taxon>Pseudomonadota</taxon>
        <taxon>Gammaproteobacteria</taxon>
        <taxon>Vibrionales</taxon>
        <taxon>Vibrionaceae</taxon>
        <taxon>Enterovibrio</taxon>
    </lineage>
</organism>
<gene>
    <name evidence="2" type="ORF">SAMN02745132_00513</name>
</gene>
<dbReference type="SUPFAM" id="SSF63411">
    <property type="entry name" value="LuxS/MPP-like metallohydrolase"/>
    <property type="match status" value="1"/>
</dbReference>
<evidence type="ECO:0000259" key="1">
    <source>
        <dbReference type="Pfam" id="PF00675"/>
    </source>
</evidence>
<protein>
    <submittedName>
        <fullName evidence="2">Insulinase (Peptidase family M16)</fullName>
    </submittedName>
</protein>
<sequence length="214" mass="24245">MAKPHPAAPDWFLLPPDQQQLEMGWVGYRHTSGMLHWHHASSDEDRLSASIVVPTPVEDDSGVTHALEHMVLRGSMRNPDPDTFLSLRAELALLEFNATTKLQSTRFHLTGYDPTSALRGLGFFADSVFSPQLTEEDFDEEIIREQGVGFDGALYRELEAYIRSPVFRDSITRAQCSQPRAPLFGGMPDTLEALDIVTLRRYHQTHYRPEFTMS</sequence>
<dbReference type="GO" id="GO:0046872">
    <property type="term" value="F:metal ion binding"/>
    <property type="evidence" value="ECO:0007669"/>
    <property type="project" value="InterPro"/>
</dbReference>
<dbReference type="EMBL" id="FUXU01000004">
    <property type="protein sequence ID" value="SKA46398.1"/>
    <property type="molecule type" value="Genomic_DNA"/>
</dbReference>
<dbReference type="Gene3D" id="3.30.830.10">
    <property type="entry name" value="Metalloenzyme, LuxS/M16 peptidase-like"/>
    <property type="match status" value="1"/>
</dbReference>
<dbReference type="Proteomes" id="UP000190162">
    <property type="component" value="Unassembled WGS sequence"/>
</dbReference>
<accession>A0A1T4U1N2</accession>
<dbReference type="PANTHER" id="PTHR43016:SF16">
    <property type="entry name" value="METALLOPROTEASE, PUTATIVE (AFU_ORTHOLOGUE AFUA_4G07610)-RELATED"/>
    <property type="match status" value="1"/>
</dbReference>
<evidence type="ECO:0000313" key="2">
    <source>
        <dbReference type="EMBL" id="SKA46398.1"/>
    </source>
</evidence>